<dbReference type="Pfam" id="PF01770">
    <property type="entry name" value="Folate_carrier"/>
    <property type="match status" value="1"/>
</dbReference>
<dbReference type="AlphaFoldDB" id="A0AAE0KUF6"/>
<evidence type="ECO:0000313" key="4">
    <source>
        <dbReference type="Proteomes" id="UP001190700"/>
    </source>
</evidence>
<dbReference type="PANTHER" id="PTHR10686">
    <property type="entry name" value="FOLATE TRANSPORTER"/>
    <property type="match status" value="1"/>
</dbReference>
<reference evidence="3 4" key="1">
    <citation type="journal article" date="2015" name="Genome Biol. Evol.">
        <title>Comparative Genomics of a Bacterivorous Green Alga Reveals Evolutionary Causalities and Consequences of Phago-Mixotrophic Mode of Nutrition.</title>
        <authorList>
            <person name="Burns J.A."/>
            <person name="Paasch A."/>
            <person name="Narechania A."/>
            <person name="Kim E."/>
        </authorList>
    </citation>
    <scope>NUCLEOTIDE SEQUENCE [LARGE SCALE GENOMIC DNA]</scope>
    <source>
        <strain evidence="3 4">PLY_AMNH</strain>
    </source>
</reference>
<gene>
    <name evidence="3" type="ORF">CYMTET_30183</name>
</gene>
<sequence>MRGPHEQPLLQQECTLPHAQQASVSPAFQSSKPQRSRLFLLCIFSFLRVFKPSEPFLVDFLVDCKGFTNEQIFDHVFPVFVYAQAPCLLILGMFSERCGYKLGLLLGAVCSLTTVTLTLLAQTLLLQQLSQVTVALAFSSDTLITALGLHAMPPAQSQLASHATKVGASLSTAA</sequence>
<dbReference type="InterPro" id="IPR002666">
    <property type="entry name" value="Folate_carrier"/>
</dbReference>
<proteinExistence type="inferred from homology"/>
<keyword evidence="2" id="KW-0812">Transmembrane</keyword>
<organism evidence="3 4">
    <name type="scientific">Cymbomonas tetramitiformis</name>
    <dbReference type="NCBI Taxonomy" id="36881"/>
    <lineage>
        <taxon>Eukaryota</taxon>
        <taxon>Viridiplantae</taxon>
        <taxon>Chlorophyta</taxon>
        <taxon>Pyramimonadophyceae</taxon>
        <taxon>Pyramimonadales</taxon>
        <taxon>Pyramimonadaceae</taxon>
        <taxon>Cymbomonas</taxon>
    </lineage>
</organism>
<dbReference type="Proteomes" id="UP001190700">
    <property type="component" value="Unassembled WGS sequence"/>
</dbReference>
<evidence type="ECO:0000256" key="1">
    <source>
        <dbReference type="ARBA" id="ARBA00005773"/>
    </source>
</evidence>
<dbReference type="EMBL" id="LGRX02017349">
    <property type="protein sequence ID" value="KAK3260884.1"/>
    <property type="molecule type" value="Genomic_DNA"/>
</dbReference>
<dbReference type="GO" id="GO:0090482">
    <property type="term" value="F:vitamin transmembrane transporter activity"/>
    <property type="evidence" value="ECO:0007669"/>
    <property type="project" value="InterPro"/>
</dbReference>
<evidence type="ECO:0000313" key="3">
    <source>
        <dbReference type="EMBL" id="KAK3260884.1"/>
    </source>
</evidence>
<feature type="transmembrane region" description="Helical" evidence="2">
    <location>
        <begin position="102"/>
        <end position="126"/>
    </location>
</feature>
<accession>A0AAE0KUF6</accession>
<comment type="similarity">
    <text evidence="1">Belongs to the reduced folate carrier (RFC) transporter (TC 2.A.48) family.</text>
</comment>
<comment type="caution">
    <text evidence="3">The sequence shown here is derived from an EMBL/GenBank/DDBJ whole genome shotgun (WGS) entry which is preliminary data.</text>
</comment>
<keyword evidence="2" id="KW-1133">Transmembrane helix</keyword>
<keyword evidence="2" id="KW-0472">Membrane</keyword>
<name>A0AAE0KUF6_9CHLO</name>
<dbReference type="InterPro" id="IPR036259">
    <property type="entry name" value="MFS_trans_sf"/>
</dbReference>
<evidence type="ECO:0000256" key="2">
    <source>
        <dbReference type="SAM" id="Phobius"/>
    </source>
</evidence>
<feature type="transmembrane region" description="Helical" evidence="2">
    <location>
        <begin position="77"/>
        <end position="95"/>
    </location>
</feature>
<dbReference type="SUPFAM" id="SSF103473">
    <property type="entry name" value="MFS general substrate transporter"/>
    <property type="match status" value="1"/>
</dbReference>
<dbReference type="GO" id="GO:0005886">
    <property type="term" value="C:plasma membrane"/>
    <property type="evidence" value="ECO:0007669"/>
    <property type="project" value="TreeGrafter"/>
</dbReference>
<protein>
    <submittedName>
        <fullName evidence="3">Uncharacterized protein</fullName>
    </submittedName>
</protein>
<dbReference type="PANTHER" id="PTHR10686:SF18">
    <property type="entry name" value="IP11787P-RELATED"/>
    <property type="match status" value="1"/>
</dbReference>
<keyword evidence="4" id="KW-1185">Reference proteome</keyword>